<feature type="region of interest" description="Disordered" evidence="1">
    <location>
        <begin position="1"/>
        <end position="121"/>
    </location>
</feature>
<evidence type="ECO:0000313" key="3">
    <source>
        <dbReference type="Proteomes" id="UP000179807"/>
    </source>
</evidence>
<accession>A0A1J4JGL2</accession>
<organism evidence="2 3">
    <name type="scientific">Tritrichomonas foetus</name>
    <dbReference type="NCBI Taxonomy" id="1144522"/>
    <lineage>
        <taxon>Eukaryota</taxon>
        <taxon>Metamonada</taxon>
        <taxon>Parabasalia</taxon>
        <taxon>Tritrichomonadida</taxon>
        <taxon>Tritrichomonadidae</taxon>
        <taxon>Tritrichomonas</taxon>
    </lineage>
</organism>
<keyword evidence="3" id="KW-1185">Reference proteome</keyword>
<evidence type="ECO:0000313" key="2">
    <source>
        <dbReference type="EMBL" id="OHS97809.1"/>
    </source>
</evidence>
<gene>
    <name evidence="2" type="ORF">TRFO_09228</name>
</gene>
<feature type="compositionally biased region" description="Acidic residues" evidence="1">
    <location>
        <begin position="69"/>
        <end position="78"/>
    </location>
</feature>
<protein>
    <submittedName>
        <fullName evidence="2">Uncharacterized protein</fullName>
    </submittedName>
</protein>
<sequence>MSEEEDNFISTLKKLASDDDNDNVVLQEEEEGVDEGLDDNLQENQLFLEEEEEDSSFNFEEEPHRELEISQEEEEEINQEINQDIHRKSNSNDDDTSSEFCGDADQIISEALHSSKENSLEEIELITPSDRETLILFAKFENMDKDIPEIVKNFDDAQIEEEETEEAKFYEEEEEEAELGNSIDNFDPTPDKDTIELLNFINQLDIERPLQVFDPAYINDLHKKEKEHQFEEKEKFVYRDIQSNIKPYKQRGNKRKPYDDLYPYDCVGLVVDPSNPEKEITQYLHENFDQTDTARIVTESTEDTPLPEHQILTPYTGEIESVILQAYLEFNGLDNSDGA</sequence>
<reference evidence="2" key="1">
    <citation type="submission" date="2016-10" db="EMBL/GenBank/DDBJ databases">
        <authorList>
            <person name="Benchimol M."/>
            <person name="Almeida L.G."/>
            <person name="Vasconcelos A.T."/>
            <person name="Perreira-Neves A."/>
            <person name="Rosa I.A."/>
            <person name="Tasca T."/>
            <person name="Bogo M.R."/>
            <person name="de Souza W."/>
        </authorList>
    </citation>
    <scope>NUCLEOTIDE SEQUENCE [LARGE SCALE GENOMIC DNA]</scope>
    <source>
        <strain evidence="2">K</strain>
    </source>
</reference>
<proteinExistence type="predicted"/>
<comment type="caution">
    <text evidence="2">The sequence shown here is derived from an EMBL/GenBank/DDBJ whole genome shotgun (WGS) entry which is preliminary data.</text>
</comment>
<dbReference type="GeneID" id="94829452"/>
<feature type="compositionally biased region" description="Acidic residues" evidence="1">
    <location>
        <begin position="18"/>
        <end position="41"/>
    </location>
</feature>
<name>A0A1J4JGL2_9EUKA</name>
<dbReference type="RefSeq" id="XP_068350946.1">
    <property type="nucleotide sequence ID" value="XM_068494748.1"/>
</dbReference>
<dbReference type="EMBL" id="MLAK01001093">
    <property type="protein sequence ID" value="OHS97809.1"/>
    <property type="molecule type" value="Genomic_DNA"/>
</dbReference>
<dbReference type="VEuPathDB" id="TrichDB:TRFO_09228"/>
<dbReference type="AlphaFoldDB" id="A0A1J4JGL2"/>
<evidence type="ECO:0000256" key="1">
    <source>
        <dbReference type="SAM" id="MobiDB-lite"/>
    </source>
</evidence>
<dbReference type="Proteomes" id="UP000179807">
    <property type="component" value="Unassembled WGS sequence"/>
</dbReference>